<protein>
    <submittedName>
        <fullName evidence="2">Uncharacterized protein</fullName>
    </submittedName>
</protein>
<sequence length="200" mass="21696">MAPNGDTTVLVSSGARESSSFCKPRKLSMEGLQRAMSDLSLELSKEGMLGKEGTDEVKLPPISEVEEAKCECCGMSEECTPEYIHRVRDKFCGKWICGLCSEAVKEESEKGGPKEEALKAHMSACARFNRIGRAYPVLMTADAMREILKKSTNRGGVRGKSISPRELGPAGSKTKPGAIARSSSCIPAITKEMTEFAKQR</sequence>
<dbReference type="Proteomes" id="UP000825729">
    <property type="component" value="Unassembled WGS sequence"/>
</dbReference>
<gene>
    <name evidence="2" type="ORF">H6P81_009104</name>
</gene>
<reference evidence="2 3" key="1">
    <citation type="submission" date="2021-07" db="EMBL/GenBank/DDBJ databases">
        <title>The Aristolochia fimbriata genome: insights into angiosperm evolution, floral development and chemical biosynthesis.</title>
        <authorList>
            <person name="Jiao Y."/>
        </authorList>
    </citation>
    <scope>NUCLEOTIDE SEQUENCE [LARGE SCALE GENOMIC DNA]</scope>
    <source>
        <strain evidence="2">IBCAS-2021</strain>
        <tissue evidence="2">Leaf</tissue>
    </source>
</reference>
<dbReference type="PANTHER" id="PTHR33108:SF51">
    <property type="entry name" value="DUF1677 FAMILY PROTEIN (DUF1677)"/>
    <property type="match status" value="1"/>
</dbReference>
<dbReference type="PANTHER" id="PTHR33108">
    <property type="entry name" value="OS01G0745000 PROTEIN"/>
    <property type="match status" value="1"/>
</dbReference>
<dbReference type="Pfam" id="PF07911">
    <property type="entry name" value="DUF1677"/>
    <property type="match status" value="1"/>
</dbReference>
<organism evidence="2 3">
    <name type="scientific">Aristolochia fimbriata</name>
    <name type="common">White veined hardy Dutchman's pipe vine</name>
    <dbReference type="NCBI Taxonomy" id="158543"/>
    <lineage>
        <taxon>Eukaryota</taxon>
        <taxon>Viridiplantae</taxon>
        <taxon>Streptophyta</taxon>
        <taxon>Embryophyta</taxon>
        <taxon>Tracheophyta</taxon>
        <taxon>Spermatophyta</taxon>
        <taxon>Magnoliopsida</taxon>
        <taxon>Magnoliidae</taxon>
        <taxon>Piperales</taxon>
        <taxon>Aristolochiaceae</taxon>
        <taxon>Aristolochia</taxon>
    </lineage>
</organism>
<evidence type="ECO:0000313" key="2">
    <source>
        <dbReference type="EMBL" id="KAG9449139.1"/>
    </source>
</evidence>
<evidence type="ECO:0000256" key="1">
    <source>
        <dbReference type="SAM" id="MobiDB-lite"/>
    </source>
</evidence>
<name>A0AAV7ELB2_ARIFI</name>
<proteinExistence type="predicted"/>
<dbReference type="InterPro" id="IPR012876">
    <property type="entry name" value="DUF1677_pln"/>
</dbReference>
<feature type="region of interest" description="Disordered" evidence="1">
    <location>
        <begin position="150"/>
        <end position="181"/>
    </location>
</feature>
<dbReference type="AlphaFoldDB" id="A0AAV7ELB2"/>
<comment type="caution">
    <text evidence="2">The sequence shown here is derived from an EMBL/GenBank/DDBJ whole genome shotgun (WGS) entry which is preliminary data.</text>
</comment>
<accession>A0AAV7ELB2</accession>
<keyword evidence="3" id="KW-1185">Reference proteome</keyword>
<evidence type="ECO:0000313" key="3">
    <source>
        <dbReference type="Proteomes" id="UP000825729"/>
    </source>
</evidence>
<dbReference type="EMBL" id="JAINDJ010000004">
    <property type="protein sequence ID" value="KAG9449139.1"/>
    <property type="molecule type" value="Genomic_DNA"/>
</dbReference>